<dbReference type="Proteomes" id="UP001642409">
    <property type="component" value="Unassembled WGS sequence"/>
</dbReference>
<sequence length="187" mass="22268">MTSISNNQFREMEVKTFTLFVKTMRSNPDFCLSKAETIKELAKTLRIDKRTGYNILRKMRAQTQFNIQQNIKQMRESQQYQLIEPDLDQFDQILEPDYKYEPDLQKIKVKEDRLISQEGYDQLDFNIFQQLLKMKENGMVRFSKLLRTKQNVTVQHVASIRKSLMDQTLKAMKKKDESSDESDDYSD</sequence>
<proteinExistence type="predicted"/>
<dbReference type="EMBL" id="CAXDID020000088">
    <property type="protein sequence ID" value="CAL6021091.1"/>
    <property type="molecule type" value="Genomic_DNA"/>
</dbReference>
<comment type="caution">
    <text evidence="1">The sequence shown here is derived from an EMBL/GenBank/DDBJ whole genome shotgun (WGS) entry which is preliminary data.</text>
</comment>
<evidence type="ECO:0000313" key="3">
    <source>
        <dbReference type="Proteomes" id="UP001642409"/>
    </source>
</evidence>
<protein>
    <submittedName>
        <fullName evidence="1">Uncharacterized protein</fullName>
    </submittedName>
</protein>
<accession>A0AA86U0W0</accession>
<dbReference type="EMBL" id="CATOUU010000564">
    <property type="protein sequence ID" value="CAI9934257.1"/>
    <property type="molecule type" value="Genomic_DNA"/>
</dbReference>
<organism evidence="1">
    <name type="scientific">Hexamita inflata</name>
    <dbReference type="NCBI Taxonomy" id="28002"/>
    <lineage>
        <taxon>Eukaryota</taxon>
        <taxon>Metamonada</taxon>
        <taxon>Diplomonadida</taxon>
        <taxon>Hexamitidae</taxon>
        <taxon>Hexamitinae</taxon>
        <taxon>Hexamita</taxon>
    </lineage>
</organism>
<dbReference type="AlphaFoldDB" id="A0AA86U0W0"/>
<evidence type="ECO:0000313" key="2">
    <source>
        <dbReference type="EMBL" id="CAL6021091.1"/>
    </source>
</evidence>
<name>A0AA86U0W0_9EUKA</name>
<gene>
    <name evidence="1" type="ORF">HINF_LOCUS21902</name>
    <name evidence="2" type="ORF">HINF_LOCUS28000</name>
</gene>
<keyword evidence="3" id="KW-1185">Reference proteome</keyword>
<reference evidence="2 3" key="2">
    <citation type="submission" date="2024-07" db="EMBL/GenBank/DDBJ databases">
        <authorList>
            <person name="Akdeniz Z."/>
        </authorList>
    </citation>
    <scope>NUCLEOTIDE SEQUENCE [LARGE SCALE GENOMIC DNA]</scope>
</reference>
<reference evidence="1" key="1">
    <citation type="submission" date="2023-06" db="EMBL/GenBank/DDBJ databases">
        <authorList>
            <person name="Kurt Z."/>
        </authorList>
    </citation>
    <scope>NUCLEOTIDE SEQUENCE</scope>
</reference>
<evidence type="ECO:0000313" key="1">
    <source>
        <dbReference type="EMBL" id="CAI9934257.1"/>
    </source>
</evidence>